<keyword evidence="5 10" id="KW-0560">Oxidoreductase</keyword>
<dbReference type="STRING" id="397948.Cmaq_1137"/>
<name>A8MDV8_CALMQ</name>
<keyword evidence="4" id="KW-0479">Metal-binding</keyword>
<dbReference type="InterPro" id="IPR013984">
    <property type="entry name" value="Ald_Fedxn_OxRdtase_dom2"/>
</dbReference>
<comment type="cofactor">
    <cofactor evidence="8">
        <name>tungstopterin</name>
        <dbReference type="ChEBI" id="CHEBI:30402"/>
    </cofactor>
</comment>
<dbReference type="GO" id="GO:0051539">
    <property type="term" value="F:4 iron, 4 sulfur cluster binding"/>
    <property type="evidence" value="ECO:0007669"/>
    <property type="project" value="UniProtKB-KW"/>
</dbReference>
<keyword evidence="7" id="KW-0411">Iron-sulfur</keyword>
<dbReference type="AlphaFoldDB" id="A8MDV8"/>
<proteinExistence type="inferred from homology"/>
<comment type="similarity">
    <text evidence="2">Belongs to the AOR/FOR family.</text>
</comment>
<dbReference type="EMBL" id="CP000852">
    <property type="protein sequence ID" value="ABW01964.1"/>
    <property type="molecule type" value="Genomic_DNA"/>
</dbReference>
<dbReference type="InterPro" id="IPR013983">
    <property type="entry name" value="Ald_Fedxn_OxRdtase_N"/>
</dbReference>
<dbReference type="Proteomes" id="UP000001137">
    <property type="component" value="Chromosome"/>
</dbReference>
<dbReference type="OrthoDB" id="30771at2157"/>
<gene>
    <name evidence="10" type="ordered locus">Cmaq_1137</name>
</gene>
<evidence type="ECO:0000256" key="4">
    <source>
        <dbReference type="ARBA" id="ARBA00022723"/>
    </source>
</evidence>
<dbReference type="GO" id="GO:0033726">
    <property type="term" value="F:aldehyde ferredoxin oxidoreductase activity"/>
    <property type="evidence" value="ECO:0007669"/>
    <property type="project" value="UniProtKB-EC"/>
</dbReference>
<dbReference type="Pfam" id="PF01314">
    <property type="entry name" value="AFOR_C"/>
    <property type="match status" value="1"/>
</dbReference>
<dbReference type="HOGENOM" id="CLU_020364_1_0_2"/>
<evidence type="ECO:0000313" key="11">
    <source>
        <dbReference type="Proteomes" id="UP000001137"/>
    </source>
</evidence>
<dbReference type="PANTHER" id="PTHR30038">
    <property type="entry name" value="ALDEHYDE FERREDOXIN OXIDOREDUCTASE"/>
    <property type="match status" value="1"/>
</dbReference>
<evidence type="ECO:0000259" key="9">
    <source>
        <dbReference type="SMART" id="SM00790"/>
    </source>
</evidence>
<evidence type="ECO:0000256" key="8">
    <source>
        <dbReference type="ARBA" id="ARBA00049934"/>
    </source>
</evidence>
<dbReference type="EC" id="1.2.7.5" evidence="10"/>
<dbReference type="GO" id="GO:0046872">
    <property type="term" value="F:metal ion binding"/>
    <property type="evidence" value="ECO:0007669"/>
    <property type="project" value="UniProtKB-KW"/>
</dbReference>
<keyword evidence="3" id="KW-0004">4Fe-4S</keyword>
<dbReference type="InterPro" id="IPR036021">
    <property type="entry name" value="Tungsten_al_ferr_oxy-like_C"/>
</dbReference>
<dbReference type="KEGG" id="cma:Cmaq_1137"/>
<dbReference type="Gene3D" id="1.10.599.10">
    <property type="entry name" value="Aldehyde Ferredoxin Oxidoreductase Protein, subunit A, domain 3"/>
    <property type="match status" value="1"/>
</dbReference>
<dbReference type="InterPro" id="IPR036503">
    <property type="entry name" value="Ald_Fedxn_OxRdtase_N_sf"/>
</dbReference>
<protein>
    <submittedName>
        <fullName evidence="10">Aldehyde ferredoxin oxidoreductase</fullName>
        <ecNumber evidence="10">1.2.7.5</ecNumber>
    </submittedName>
</protein>
<dbReference type="GeneID" id="5708891"/>
<dbReference type="InterPro" id="IPR001203">
    <property type="entry name" value="OxRdtase_Ald_Fedxn_C"/>
</dbReference>
<dbReference type="Pfam" id="PF02730">
    <property type="entry name" value="AFOR_N"/>
    <property type="match status" value="1"/>
</dbReference>
<dbReference type="SUPFAM" id="SSF48310">
    <property type="entry name" value="Aldehyde ferredoxin oxidoreductase, C-terminal domains"/>
    <property type="match status" value="1"/>
</dbReference>
<evidence type="ECO:0000256" key="3">
    <source>
        <dbReference type="ARBA" id="ARBA00022485"/>
    </source>
</evidence>
<dbReference type="SMART" id="SM00790">
    <property type="entry name" value="AFOR_N"/>
    <property type="match status" value="1"/>
</dbReference>
<dbReference type="Gene3D" id="1.10.569.10">
    <property type="entry name" value="Aldehyde Ferredoxin Oxidoreductase Protein, subunit A, domain 2"/>
    <property type="match status" value="1"/>
</dbReference>
<reference evidence="10 11" key="1">
    <citation type="submission" date="2007-10" db="EMBL/GenBank/DDBJ databases">
        <title>Complete sequence of Caldivirga maquilingensis IC-167.</title>
        <authorList>
            <consortium name="US DOE Joint Genome Institute"/>
            <person name="Copeland A."/>
            <person name="Lucas S."/>
            <person name="Lapidus A."/>
            <person name="Barry K."/>
            <person name="Glavina del Rio T."/>
            <person name="Dalin E."/>
            <person name="Tice H."/>
            <person name="Pitluck S."/>
            <person name="Saunders E."/>
            <person name="Brettin T."/>
            <person name="Bruce D."/>
            <person name="Detter J.C."/>
            <person name="Han C."/>
            <person name="Schmutz J."/>
            <person name="Larimer F."/>
            <person name="Land M."/>
            <person name="Hauser L."/>
            <person name="Kyrpides N."/>
            <person name="Ivanova N."/>
            <person name="Biddle J.F."/>
            <person name="Zhang Z."/>
            <person name="Fitz-Gibbon S.T."/>
            <person name="Lowe T.M."/>
            <person name="Saltikov C."/>
            <person name="House C.H."/>
            <person name="Richardson P."/>
        </authorList>
    </citation>
    <scope>NUCLEOTIDE SEQUENCE [LARGE SCALE GENOMIC DNA]</scope>
    <source>
        <strain evidence="11">ATCC 700844 / DSM 13496 / JCM 10307 / IC-167</strain>
    </source>
</reference>
<evidence type="ECO:0000256" key="7">
    <source>
        <dbReference type="ARBA" id="ARBA00023014"/>
    </source>
</evidence>
<evidence type="ECO:0000256" key="6">
    <source>
        <dbReference type="ARBA" id="ARBA00023004"/>
    </source>
</evidence>
<dbReference type="RefSeq" id="WP_012186183.1">
    <property type="nucleotide sequence ID" value="NC_009954.1"/>
</dbReference>
<keyword evidence="6" id="KW-0408">Iron</keyword>
<evidence type="ECO:0000313" key="10">
    <source>
        <dbReference type="EMBL" id="ABW01964.1"/>
    </source>
</evidence>
<sequence length="615" mass="67658">MLGYTNKIARINLSTGKVSIEETPEWLINTFIGGKGFVYGILSREVKPGTDPLSSDNKIVVAAGALAGLAPASAKTIVGAVSPLSGLIHDTSVGEWFSYMLRGAGFDALVIEGASKEPVYLWVNKGKVEIRDASRIWGMTTREAARAVREETNRAASVMVIGPAGENLVKISNIMVEGERAGGRGGLGAVFGSKRLKAIAVHGVPNIKVADPNGFLNAALDIYRRFQTSSDTSESREFGTTNGLMYSGSIGTSPAFNYGRPRLEEDLARKLSGAHFKELGLEVNFPQKPIKIIGALCPVKCSRWFKIPGEEDHVKPEYETLGLVGSATGVFDERYFLKANRLVNDLGLDAIGVGNVIGWAMELYEKGLLTKQDTGGIELKFGNGEALIKMIEDIAYQRDLGKVLAQGVADAAEILGKGAEYAVHFKKIALPAWYPNGPLRGLVISYLTADVGGSHLRGWPQMHDPDTPLKNTVESMINDRDRKVAMDAMGLCVFNPYSVDDMVKLYNLATGRNVNNEYVLKVSTRIDTIARIWHVLLGYVDAWSQVPRKMIVDEEGPKFKREEIEEAVKEFYKLRGWDPETGLPSHDYLRQLGIEWMIPYRDEAERILRQYTPKK</sequence>
<dbReference type="eggNOG" id="arCOG00709">
    <property type="taxonomic scope" value="Archaea"/>
</dbReference>
<evidence type="ECO:0000256" key="5">
    <source>
        <dbReference type="ARBA" id="ARBA00023002"/>
    </source>
</evidence>
<accession>A8MDV8</accession>
<dbReference type="InterPro" id="IPR051919">
    <property type="entry name" value="W-dependent_AOR"/>
</dbReference>
<dbReference type="GO" id="GO:0009055">
    <property type="term" value="F:electron transfer activity"/>
    <property type="evidence" value="ECO:0007669"/>
    <property type="project" value="InterPro"/>
</dbReference>
<evidence type="ECO:0000256" key="1">
    <source>
        <dbReference type="ARBA" id="ARBA00001966"/>
    </source>
</evidence>
<keyword evidence="11" id="KW-1185">Reference proteome</keyword>
<dbReference type="SUPFAM" id="SSF56228">
    <property type="entry name" value="Aldehyde ferredoxin oxidoreductase, N-terminal domain"/>
    <property type="match status" value="1"/>
</dbReference>
<comment type="cofactor">
    <cofactor evidence="1">
        <name>[4Fe-4S] cluster</name>
        <dbReference type="ChEBI" id="CHEBI:49883"/>
    </cofactor>
</comment>
<dbReference type="PANTHER" id="PTHR30038:SF0">
    <property type="entry name" value="TUNGSTEN-CONTAINING ALDEHYDE FERREDOXIN OXIDOREDUCTASE"/>
    <property type="match status" value="1"/>
</dbReference>
<organism evidence="10 11">
    <name type="scientific">Caldivirga maquilingensis (strain ATCC 700844 / DSM 13496 / JCM 10307 / IC-167)</name>
    <dbReference type="NCBI Taxonomy" id="397948"/>
    <lineage>
        <taxon>Archaea</taxon>
        <taxon>Thermoproteota</taxon>
        <taxon>Thermoprotei</taxon>
        <taxon>Thermoproteales</taxon>
        <taxon>Thermoproteaceae</taxon>
        <taxon>Caldivirga</taxon>
    </lineage>
</organism>
<dbReference type="Gene3D" id="3.60.9.10">
    <property type="entry name" value="Aldehyde ferredoxin oxidoreductase, N-terminal domain"/>
    <property type="match status" value="1"/>
</dbReference>
<feature type="domain" description="Aldehyde ferredoxin oxidoreductase N-terminal" evidence="9">
    <location>
        <begin position="4"/>
        <end position="205"/>
    </location>
</feature>
<dbReference type="InterPro" id="IPR013985">
    <property type="entry name" value="Ald_Fedxn_OxRdtase_dom3"/>
</dbReference>
<evidence type="ECO:0000256" key="2">
    <source>
        <dbReference type="ARBA" id="ARBA00011032"/>
    </source>
</evidence>